<dbReference type="GO" id="GO:0003700">
    <property type="term" value="F:DNA-binding transcription factor activity"/>
    <property type="evidence" value="ECO:0007669"/>
    <property type="project" value="InterPro"/>
</dbReference>
<dbReference type="OrthoDB" id="5582699at2"/>
<dbReference type="InterPro" id="IPR032687">
    <property type="entry name" value="AraC-type_N"/>
</dbReference>
<dbReference type="InterPro" id="IPR018060">
    <property type="entry name" value="HTH_AraC"/>
</dbReference>
<dbReference type="Pfam" id="PF12833">
    <property type="entry name" value="HTH_18"/>
    <property type="match status" value="1"/>
</dbReference>
<dbReference type="InterPro" id="IPR020449">
    <property type="entry name" value="Tscrpt_reg_AraC-type_HTH"/>
</dbReference>
<feature type="domain" description="HTH araC/xylS-type" evidence="5">
    <location>
        <begin position="242"/>
        <end position="340"/>
    </location>
</feature>
<dbReference type="SMART" id="SM00342">
    <property type="entry name" value="HTH_ARAC"/>
    <property type="match status" value="1"/>
</dbReference>
<dbReference type="PRINTS" id="PR00032">
    <property type="entry name" value="HTHARAC"/>
</dbReference>
<dbReference type="Pfam" id="PF12625">
    <property type="entry name" value="Arabinose_bd"/>
    <property type="match status" value="1"/>
</dbReference>
<keyword evidence="7" id="KW-1185">Reference proteome</keyword>
<dbReference type="RefSeq" id="WP_101520718.1">
    <property type="nucleotide sequence ID" value="NZ_PKLZ01000003.1"/>
</dbReference>
<keyword evidence="2" id="KW-0238">DNA-binding</keyword>
<dbReference type="GO" id="GO:0000976">
    <property type="term" value="F:transcription cis-regulatory region binding"/>
    <property type="evidence" value="ECO:0007669"/>
    <property type="project" value="TreeGrafter"/>
</dbReference>
<organism evidence="6 7">
    <name type="scientific">Kineobactrum sediminis</name>
    <dbReference type="NCBI Taxonomy" id="1905677"/>
    <lineage>
        <taxon>Bacteria</taxon>
        <taxon>Pseudomonadati</taxon>
        <taxon>Pseudomonadota</taxon>
        <taxon>Gammaproteobacteria</taxon>
        <taxon>Cellvibrionales</taxon>
        <taxon>Halieaceae</taxon>
        <taxon>Kineobactrum</taxon>
    </lineage>
</organism>
<dbReference type="PANTHER" id="PTHR47894:SF1">
    <property type="entry name" value="HTH-TYPE TRANSCRIPTIONAL REGULATOR VQSM"/>
    <property type="match status" value="1"/>
</dbReference>
<keyword evidence="3" id="KW-0804">Transcription</keyword>
<evidence type="ECO:0000256" key="3">
    <source>
        <dbReference type="ARBA" id="ARBA00023163"/>
    </source>
</evidence>
<name>A0A2N5Y424_9GAMM</name>
<protein>
    <submittedName>
        <fullName evidence="6">AraC family transcriptional regulator</fullName>
    </submittedName>
</protein>
<evidence type="ECO:0000313" key="7">
    <source>
        <dbReference type="Proteomes" id="UP000234845"/>
    </source>
</evidence>
<dbReference type="InterPro" id="IPR009057">
    <property type="entry name" value="Homeodomain-like_sf"/>
</dbReference>
<dbReference type="EMBL" id="PKLZ01000003">
    <property type="protein sequence ID" value="PLW83117.1"/>
    <property type="molecule type" value="Genomic_DNA"/>
</dbReference>
<evidence type="ECO:0000259" key="5">
    <source>
        <dbReference type="PROSITE" id="PS01124"/>
    </source>
</evidence>
<dbReference type="GO" id="GO:0005829">
    <property type="term" value="C:cytosol"/>
    <property type="evidence" value="ECO:0007669"/>
    <property type="project" value="TreeGrafter"/>
</dbReference>
<dbReference type="AlphaFoldDB" id="A0A2N5Y424"/>
<evidence type="ECO:0000256" key="4">
    <source>
        <dbReference type="SAM" id="MobiDB-lite"/>
    </source>
</evidence>
<evidence type="ECO:0000256" key="2">
    <source>
        <dbReference type="ARBA" id="ARBA00023125"/>
    </source>
</evidence>
<dbReference type="PANTHER" id="PTHR47894">
    <property type="entry name" value="HTH-TYPE TRANSCRIPTIONAL REGULATOR GADX"/>
    <property type="match status" value="1"/>
</dbReference>
<dbReference type="Gene3D" id="1.10.10.60">
    <property type="entry name" value="Homeodomain-like"/>
    <property type="match status" value="1"/>
</dbReference>
<comment type="caution">
    <text evidence="6">The sequence shown here is derived from an EMBL/GenBank/DDBJ whole genome shotgun (WGS) entry which is preliminary data.</text>
</comment>
<feature type="compositionally biased region" description="Low complexity" evidence="4">
    <location>
        <begin position="349"/>
        <end position="358"/>
    </location>
</feature>
<evidence type="ECO:0000256" key="1">
    <source>
        <dbReference type="ARBA" id="ARBA00023015"/>
    </source>
</evidence>
<gene>
    <name evidence="6" type="ORF">CWI75_06775</name>
</gene>
<keyword evidence="1" id="KW-0805">Transcription regulation</keyword>
<dbReference type="SUPFAM" id="SSF46689">
    <property type="entry name" value="Homeodomain-like"/>
    <property type="match status" value="1"/>
</dbReference>
<reference evidence="7" key="1">
    <citation type="submission" date="2017-11" db="EMBL/GenBank/DDBJ databases">
        <title>The draft genome sequence of Chromatocurvus sp. F02.</title>
        <authorList>
            <person name="Du Z.-J."/>
            <person name="Chang Y.-Q."/>
        </authorList>
    </citation>
    <scope>NUCLEOTIDE SEQUENCE [LARGE SCALE GENOMIC DNA]</scope>
    <source>
        <strain evidence="7">F02</strain>
    </source>
</reference>
<dbReference type="Proteomes" id="UP000234845">
    <property type="component" value="Unassembled WGS sequence"/>
</dbReference>
<feature type="region of interest" description="Disordered" evidence="4">
    <location>
        <begin position="333"/>
        <end position="358"/>
    </location>
</feature>
<evidence type="ECO:0000313" key="6">
    <source>
        <dbReference type="EMBL" id="PLW83117.1"/>
    </source>
</evidence>
<proteinExistence type="predicted"/>
<dbReference type="PROSITE" id="PS01124">
    <property type="entry name" value="HTH_ARAC_FAMILY_2"/>
    <property type="match status" value="1"/>
</dbReference>
<sequence>MARHLPTRFARTFVRMVEERGYDPAAVLVAAGIDFDPMDETASGYRNEISAMEYSRIYQQVLRLLQDATFGVTRSDLAAPGAFRMMCYCIISCRNLGQAIERAAEFYRTFFDEQSQLFTQFGDDYASIGYCRNDATAGLPVAAGDVYGLSLWHRFFGWLCGRPLTLERVDFRGGEPDQIDKYSELFQCPLHFDQPRDLLFFDKGCLEWPLVHTEHSLDEFLRTAPYQLLIMDARTGNDNVSAQVRAMLGHDFQQGVPGFDAISQALNVSAPTLRRRLRREGTTYQLLKDQARCQAACLALDRPELSIQDIALQSGFTDPSAFHRAFRKWTGQTPGQYRADRKGSGNGLGSSANGRARV</sequence>
<accession>A0A2N5Y424</accession>